<reference evidence="5" key="1">
    <citation type="journal article" date="2021" name="IMA Fungus">
        <title>Genomic characterization of three marine fungi, including Emericellopsis atlantica sp. nov. with signatures of a generalist lifestyle and marine biomass degradation.</title>
        <authorList>
            <person name="Hagestad O.C."/>
            <person name="Hou L."/>
            <person name="Andersen J.H."/>
            <person name="Hansen E.H."/>
            <person name="Altermark B."/>
            <person name="Li C."/>
            <person name="Kuhnert E."/>
            <person name="Cox R.J."/>
            <person name="Crous P.W."/>
            <person name="Spatafora J.W."/>
            <person name="Lail K."/>
            <person name="Amirebrahimi M."/>
            <person name="Lipzen A."/>
            <person name="Pangilinan J."/>
            <person name="Andreopoulos W."/>
            <person name="Hayes R.D."/>
            <person name="Ng V."/>
            <person name="Grigoriev I.V."/>
            <person name="Jackson S.A."/>
            <person name="Sutton T.D.S."/>
            <person name="Dobson A.D.W."/>
            <person name="Rama T."/>
        </authorList>
    </citation>
    <scope>NUCLEOTIDE SEQUENCE</scope>
    <source>
        <strain evidence="5">TRa018bII</strain>
    </source>
</reference>
<feature type="region of interest" description="Disordered" evidence="3">
    <location>
        <begin position="753"/>
        <end position="802"/>
    </location>
</feature>
<dbReference type="PANTHER" id="PTHR12181">
    <property type="entry name" value="LIPIN"/>
    <property type="match status" value="1"/>
</dbReference>
<feature type="compositionally biased region" description="Acidic residues" evidence="3">
    <location>
        <begin position="655"/>
        <end position="672"/>
    </location>
</feature>
<dbReference type="GO" id="GO:0019432">
    <property type="term" value="P:triglyceride biosynthetic process"/>
    <property type="evidence" value="ECO:0007669"/>
    <property type="project" value="TreeGrafter"/>
</dbReference>
<feature type="region of interest" description="Disordered" evidence="3">
    <location>
        <begin position="100"/>
        <end position="123"/>
    </location>
</feature>
<comment type="caution">
    <text evidence="5">The sequence shown here is derived from an EMBL/GenBank/DDBJ whole genome shotgun (WGS) entry which is preliminary data.</text>
</comment>
<feature type="region of interest" description="Disordered" evidence="3">
    <location>
        <begin position="333"/>
        <end position="399"/>
    </location>
</feature>
<dbReference type="OrthoDB" id="4567at2759"/>
<feature type="compositionally biased region" description="Polar residues" evidence="3">
    <location>
        <begin position="214"/>
        <end position="227"/>
    </location>
</feature>
<dbReference type="FunFam" id="3.40.50.1000:FF:000063">
    <property type="entry name" value="Nuclear elongation and deformation protein"/>
    <property type="match status" value="1"/>
</dbReference>
<evidence type="ECO:0000256" key="2">
    <source>
        <dbReference type="ARBA" id="ARBA00022553"/>
    </source>
</evidence>
<dbReference type="InterPro" id="IPR013209">
    <property type="entry name" value="LNS2"/>
</dbReference>
<feature type="region of interest" description="Disordered" evidence="3">
    <location>
        <begin position="167"/>
        <end position="243"/>
    </location>
</feature>
<evidence type="ECO:0000256" key="3">
    <source>
        <dbReference type="SAM" id="MobiDB-lite"/>
    </source>
</evidence>
<comment type="similarity">
    <text evidence="1">Belongs to the lipin family.</text>
</comment>
<evidence type="ECO:0000259" key="4">
    <source>
        <dbReference type="SMART" id="SM00775"/>
    </source>
</evidence>
<name>A0A9P7YCT2_9HELO</name>
<sequence>MQYVRSIGGSVTSSVSKTWNSINPATLSGAIDVIVVEGEDGSLACSPFHVRFGKFSLLRPYEKKVEFRVNGVKQDYAMKLGEGGEAFFVFETSDNIPEAMQTSPLVSPASSPPLQPASSTAANLSEPDYLDLESINGKARSASMTRPGVGVLSSSAPRGTLSTLTALTSSPEFANERPISGDWSGIAVGRSNTEGLLPTTARTYSDGLERSRQTRSLTPTLQAQDSPSDTRTERSQSPPPLPTKEAIERATALSTRLSASNIPTQVTDTGDLMLDMTGYKSSDDDAFRAEVIARKILSEELEGNYDIGALIGADERGNLWIYSSEEAKEAASQRAALAGIPSSAMHPNDATSDPGYQSDGDSEPPKTPIISTHRRTESDLGTMGMTSPQTPPGGAGDPNRNYAKTLRLTSDQLKALGLKPGPNPMTFMVNKASCPANMYLWRSDVPIVISDIDGTITKSDALGQVLNMIGRDWTHIGVAKLYTEIVSNGYNVMYLTSRSVGQADTTRNYLAGVVQEGYRLPKGPTIMSPDRTIAALRRELYIRKPEAFKMACLRDIKNLFGVGRTPFYAGFGNRLTDALSYRSVSIPSNRIFTINSNAEVSLDLLSLNRLKYSYVNMREVVDHYFPPVNTLIKSGGEDYTDFTYWRDPVLELDDFSASESGDIDDEEEDDEDMNRSDEENGNDELGESYMSRESIDEGDDYNGLEESMMLGSVDNDEGDNLASSILEPDEDDVEVEVEVRQVEVEVRQSIEIDVPHVPQPTREQPSKHARRRSRMDHDTNAEAITGMKNLSIEREDSDDERD</sequence>
<dbReference type="GO" id="GO:0009062">
    <property type="term" value="P:fatty acid catabolic process"/>
    <property type="evidence" value="ECO:0007669"/>
    <property type="project" value="TreeGrafter"/>
</dbReference>
<dbReference type="InterPro" id="IPR007651">
    <property type="entry name" value="Lipin_N"/>
</dbReference>
<dbReference type="SUPFAM" id="SSF56784">
    <property type="entry name" value="HAD-like"/>
    <property type="match status" value="1"/>
</dbReference>
<gene>
    <name evidence="5" type="ORF">BJ875DRAFT_471074</name>
</gene>
<dbReference type="SMART" id="SM00775">
    <property type="entry name" value="LNS2"/>
    <property type="match status" value="1"/>
</dbReference>
<dbReference type="EMBL" id="MU251640">
    <property type="protein sequence ID" value="KAG9230852.1"/>
    <property type="molecule type" value="Genomic_DNA"/>
</dbReference>
<evidence type="ECO:0000256" key="1">
    <source>
        <dbReference type="ARBA" id="ARBA00005476"/>
    </source>
</evidence>
<dbReference type="GO" id="GO:0008195">
    <property type="term" value="F:phosphatidate phosphatase activity"/>
    <property type="evidence" value="ECO:0007669"/>
    <property type="project" value="TreeGrafter"/>
</dbReference>
<feature type="region of interest" description="Disordered" evidence="3">
    <location>
        <begin position="655"/>
        <end position="732"/>
    </location>
</feature>
<dbReference type="PANTHER" id="PTHR12181:SF12">
    <property type="entry name" value="PHOSPHATIDATE PHOSPHATASE"/>
    <property type="match status" value="1"/>
</dbReference>
<protein>
    <submittedName>
        <fullName evidence="5">Lipin/Ned1/Smp2-domain-containing protein</fullName>
    </submittedName>
</protein>
<dbReference type="Pfam" id="PF24565">
    <property type="entry name" value="Ned1_M"/>
    <property type="match status" value="1"/>
</dbReference>
<dbReference type="AlphaFoldDB" id="A0A9P7YCT2"/>
<dbReference type="GO" id="GO:0005634">
    <property type="term" value="C:nucleus"/>
    <property type="evidence" value="ECO:0007669"/>
    <property type="project" value="UniProtKB-ARBA"/>
</dbReference>
<dbReference type="InterPro" id="IPR036412">
    <property type="entry name" value="HAD-like_sf"/>
</dbReference>
<keyword evidence="2" id="KW-0597">Phosphoprotein</keyword>
<proteinExistence type="inferred from homology"/>
<dbReference type="Proteomes" id="UP000824998">
    <property type="component" value="Unassembled WGS sequence"/>
</dbReference>
<feature type="domain" description="LNS2/PITP" evidence="4">
    <location>
        <begin position="447"/>
        <end position="603"/>
    </location>
</feature>
<dbReference type="InterPro" id="IPR031315">
    <property type="entry name" value="LNS2/PITP"/>
</dbReference>
<dbReference type="InterPro" id="IPR026058">
    <property type="entry name" value="LIPIN"/>
</dbReference>
<evidence type="ECO:0000313" key="5">
    <source>
        <dbReference type="EMBL" id="KAG9230852.1"/>
    </source>
</evidence>
<dbReference type="InterPro" id="IPR057124">
    <property type="entry name" value="Ned1-like_M"/>
</dbReference>
<accession>A0A9P7YCT2</accession>
<keyword evidence="6" id="KW-1185">Reference proteome</keyword>
<evidence type="ECO:0000313" key="6">
    <source>
        <dbReference type="Proteomes" id="UP000824998"/>
    </source>
</evidence>
<dbReference type="Pfam" id="PF08235">
    <property type="entry name" value="LNS2"/>
    <property type="match status" value="1"/>
</dbReference>
<organism evidence="5 6">
    <name type="scientific">Amylocarpus encephaloides</name>
    <dbReference type="NCBI Taxonomy" id="45428"/>
    <lineage>
        <taxon>Eukaryota</taxon>
        <taxon>Fungi</taxon>
        <taxon>Dikarya</taxon>
        <taxon>Ascomycota</taxon>
        <taxon>Pezizomycotina</taxon>
        <taxon>Leotiomycetes</taxon>
        <taxon>Helotiales</taxon>
        <taxon>Helotiales incertae sedis</taxon>
        <taxon>Amylocarpus</taxon>
    </lineage>
</organism>
<dbReference type="Pfam" id="PF04571">
    <property type="entry name" value="Lipin_N"/>
    <property type="match status" value="1"/>
</dbReference>